<keyword evidence="1" id="KW-0547">Nucleotide-binding</keyword>
<dbReference type="GO" id="GO:0005737">
    <property type="term" value="C:cytoplasm"/>
    <property type="evidence" value="ECO:0007669"/>
    <property type="project" value="TreeGrafter"/>
</dbReference>
<keyword evidence="5" id="KW-1185">Reference proteome</keyword>
<keyword evidence="2" id="KW-0067">ATP-binding</keyword>
<keyword evidence="4" id="KW-0418">Kinase</keyword>
<accession>A0A1E3PIQ1</accession>
<reference evidence="4 5" key="1">
    <citation type="journal article" date="2016" name="Proc. Natl. Acad. Sci. U.S.A.">
        <title>Comparative genomics of biotechnologically important yeasts.</title>
        <authorList>
            <person name="Riley R."/>
            <person name="Haridas S."/>
            <person name="Wolfe K.H."/>
            <person name="Lopes M.R."/>
            <person name="Hittinger C.T."/>
            <person name="Goeker M."/>
            <person name="Salamov A.A."/>
            <person name="Wisecaver J.H."/>
            <person name="Long T.M."/>
            <person name="Calvey C.H."/>
            <person name="Aerts A.L."/>
            <person name="Barry K.W."/>
            <person name="Choi C."/>
            <person name="Clum A."/>
            <person name="Coughlan A.Y."/>
            <person name="Deshpande S."/>
            <person name="Douglass A.P."/>
            <person name="Hanson S.J."/>
            <person name="Klenk H.-P."/>
            <person name="LaButti K.M."/>
            <person name="Lapidus A."/>
            <person name="Lindquist E.A."/>
            <person name="Lipzen A.M."/>
            <person name="Meier-Kolthoff J.P."/>
            <person name="Ohm R.A."/>
            <person name="Otillar R.P."/>
            <person name="Pangilinan J.L."/>
            <person name="Peng Y."/>
            <person name="Rokas A."/>
            <person name="Rosa C.A."/>
            <person name="Scheuner C."/>
            <person name="Sibirny A.A."/>
            <person name="Slot J.C."/>
            <person name="Stielow J.B."/>
            <person name="Sun H."/>
            <person name="Kurtzman C.P."/>
            <person name="Blackwell M."/>
            <person name="Grigoriev I.V."/>
            <person name="Jeffries T.W."/>
        </authorList>
    </citation>
    <scope>NUCLEOTIDE SEQUENCE [LARGE SCALE GENOMIC DNA]</scope>
    <source>
        <strain evidence="4 5">DSM 6958</strain>
    </source>
</reference>
<evidence type="ECO:0000313" key="4">
    <source>
        <dbReference type="EMBL" id="ODQ65301.1"/>
    </source>
</evidence>
<dbReference type="GO" id="GO:0004674">
    <property type="term" value="F:protein serine/threonine kinase activity"/>
    <property type="evidence" value="ECO:0007669"/>
    <property type="project" value="TreeGrafter"/>
</dbReference>
<evidence type="ECO:0000259" key="3">
    <source>
        <dbReference type="PROSITE" id="PS50011"/>
    </source>
</evidence>
<evidence type="ECO:0000313" key="5">
    <source>
        <dbReference type="Proteomes" id="UP000095009"/>
    </source>
</evidence>
<evidence type="ECO:0000256" key="2">
    <source>
        <dbReference type="ARBA" id="ARBA00022840"/>
    </source>
</evidence>
<dbReference type="PANTHER" id="PTHR24346">
    <property type="entry name" value="MAP/MICROTUBULE AFFINITY-REGULATING KINASE"/>
    <property type="match status" value="1"/>
</dbReference>
<dbReference type="PROSITE" id="PS50011">
    <property type="entry name" value="PROTEIN_KINASE_DOM"/>
    <property type="match status" value="1"/>
</dbReference>
<sequence length="203" mass="22952">IDHPNISRLYEFRATAKAHFIFAEIAAYGTLEEHLKAVRSSPGYTPALLENQVRAYIEQILMALVYCHELGVYQQQMKLSDVLLEDENTVKIASFGMCLLSFPRASKLLPHYTSPEGLHGQLHGGAPAEVWSLGVILFQLLTGRLPFDEPDEEALTNKIQWGYFKMRNSDQLSAPAEDLLRRMLDPDAKTRISLDAVISHEWI</sequence>
<name>A0A1E3PIQ1_9ASCO</name>
<feature type="non-terminal residue" evidence="4">
    <location>
        <position position="203"/>
    </location>
</feature>
<proteinExistence type="predicted"/>
<dbReference type="Gene3D" id="1.10.510.10">
    <property type="entry name" value="Transferase(Phosphotransferase) domain 1"/>
    <property type="match status" value="1"/>
</dbReference>
<dbReference type="InterPro" id="IPR011009">
    <property type="entry name" value="Kinase-like_dom_sf"/>
</dbReference>
<keyword evidence="4" id="KW-0808">Transferase</keyword>
<feature type="non-terminal residue" evidence="4">
    <location>
        <position position="1"/>
    </location>
</feature>
<organism evidence="4 5">
    <name type="scientific">Nadsonia fulvescens var. elongata DSM 6958</name>
    <dbReference type="NCBI Taxonomy" id="857566"/>
    <lineage>
        <taxon>Eukaryota</taxon>
        <taxon>Fungi</taxon>
        <taxon>Dikarya</taxon>
        <taxon>Ascomycota</taxon>
        <taxon>Saccharomycotina</taxon>
        <taxon>Dipodascomycetes</taxon>
        <taxon>Dipodascales</taxon>
        <taxon>Dipodascales incertae sedis</taxon>
        <taxon>Nadsonia</taxon>
    </lineage>
</organism>
<dbReference type="GO" id="GO:0035556">
    <property type="term" value="P:intracellular signal transduction"/>
    <property type="evidence" value="ECO:0007669"/>
    <property type="project" value="TreeGrafter"/>
</dbReference>
<evidence type="ECO:0000256" key="1">
    <source>
        <dbReference type="ARBA" id="ARBA00022741"/>
    </source>
</evidence>
<dbReference type="EMBL" id="KV454410">
    <property type="protein sequence ID" value="ODQ65301.1"/>
    <property type="molecule type" value="Genomic_DNA"/>
</dbReference>
<dbReference type="STRING" id="857566.A0A1E3PIQ1"/>
<dbReference type="OrthoDB" id="539158at2759"/>
<dbReference type="InterPro" id="IPR000719">
    <property type="entry name" value="Prot_kinase_dom"/>
</dbReference>
<dbReference type="PANTHER" id="PTHR24346:SF30">
    <property type="entry name" value="MATERNAL EMBRYONIC LEUCINE ZIPPER KINASE"/>
    <property type="match status" value="1"/>
</dbReference>
<feature type="domain" description="Protein kinase" evidence="3">
    <location>
        <begin position="1"/>
        <end position="203"/>
    </location>
</feature>
<dbReference type="SMART" id="SM00220">
    <property type="entry name" value="S_TKc"/>
    <property type="match status" value="1"/>
</dbReference>
<dbReference type="Pfam" id="PF00069">
    <property type="entry name" value="Pkinase"/>
    <property type="match status" value="1"/>
</dbReference>
<dbReference type="Proteomes" id="UP000095009">
    <property type="component" value="Unassembled WGS sequence"/>
</dbReference>
<protein>
    <submittedName>
        <fullName evidence="4">Kinase-like protein</fullName>
    </submittedName>
</protein>
<dbReference type="SUPFAM" id="SSF56112">
    <property type="entry name" value="Protein kinase-like (PK-like)"/>
    <property type="match status" value="1"/>
</dbReference>
<gene>
    <name evidence="4" type="ORF">NADFUDRAFT_14578</name>
</gene>
<dbReference type="AlphaFoldDB" id="A0A1E3PIQ1"/>
<dbReference type="GO" id="GO:0005524">
    <property type="term" value="F:ATP binding"/>
    <property type="evidence" value="ECO:0007669"/>
    <property type="project" value="UniProtKB-KW"/>
</dbReference>